<feature type="compositionally biased region" description="Acidic residues" evidence="1">
    <location>
        <begin position="1"/>
        <end position="16"/>
    </location>
</feature>
<evidence type="ECO:0000313" key="3">
    <source>
        <dbReference type="Proteomes" id="UP001165063"/>
    </source>
</evidence>
<protein>
    <submittedName>
        <fullName evidence="2">Unnamed protein product</fullName>
    </submittedName>
</protein>
<comment type="caution">
    <text evidence="2">The sequence shown here is derived from an EMBL/GenBank/DDBJ whole genome shotgun (WGS) entry which is preliminary data.</text>
</comment>
<dbReference type="Proteomes" id="UP001165063">
    <property type="component" value="Unassembled WGS sequence"/>
</dbReference>
<name>A0A9W6WGR6_AMBMO</name>
<evidence type="ECO:0000313" key="2">
    <source>
        <dbReference type="EMBL" id="GME70827.1"/>
    </source>
</evidence>
<feature type="region of interest" description="Disordered" evidence="1">
    <location>
        <begin position="1"/>
        <end position="33"/>
    </location>
</feature>
<evidence type="ECO:0000256" key="1">
    <source>
        <dbReference type="SAM" id="MobiDB-lite"/>
    </source>
</evidence>
<dbReference type="EMBL" id="BSXU01010076">
    <property type="protein sequence ID" value="GME70827.1"/>
    <property type="molecule type" value="Genomic_DNA"/>
</dbReference>
<dbReference type="AlphaFoldDB" id="A0A9W6WGR6"/>
<gene>
    <name evidence="2" type="ORF">Amon01_000921700</name>
</gene>
<sequence>MIELTDDDFGIGEGDDLGTRAGEGEGEGEGDKVLSLDGGPELAFRACDELCFLLFKGLSGAALVFNASLSMSRYSLDSPLELIENEIDVAKCVFDS</sequence>
<proteinExistence type="predicted"/>
<reference evidence="2" key="1">
    <citation type="submission" date="2023-04" db="EMBL/GenBank/DDBJ databases">
        <title>Ambrosiozyma monospora NBRC 1965.</title>
        <authorList>
            <person name="Ichikawa N."/>
            <person name="Sato H."/>
            <person name="Tonouchi N."/>
        </authorList>
    </citation>
    <scope>NUCLEOTIDE SEQUENCE</scope>
    <source>
        <strain evidence="2">NBRC 1965</strain>
    </source>
</reference>
<accession>A0A9W6WGR6</accession>
<organism evidence="2 3">
    <name type="scientific">Ambrosiozyma monospora</name>
    <name type="common">Yeast</name>
    <name type="synonym">Endomycopsis monosporus</name>
    <dbReference type="NCBI Taxonomy" id="43982"/>
    <lineage>
        <taxon>Eukaryota</taxon>
        <taxon>Fungi</taxon>
        <taxon>Dikarya</taxon>
        <taxon>Ascomycota</taxon>
        <taxon>Saccharomycotina</taxon>
        <taxon>Pichiomycetes</taxon>
        <taxon>Pichiales</taxon>
        <taxon>Pichiaceae</taxon>
        <taxon>Ambrosiozyma</taxon>
    </lineage>
</organism>
<keyword evidence="3" id="KW-1185">Reference proteome</keyword>